<comment type="caution">
    <text evidence="2">The sequence shown here is derived from an EMBL/GenBank/DDBJ whole genome shotgun (WGS) entry which is preliminary data.</text>
</comment>
<evidence type="ECO:0000313" key="2">
    <source>
        <dbReference type="EMBL" id="MBW4660974.1"/>
    </source>
</evidence>
<dbReference type="Proteomes" id="UP000757435">
    <property type="component" value="Unassembled WGS sequence"/>
</dbReference>
<dbReference type="AlphaFoldDB" id="A0A951QEB8"/>
<evidence type="ECO:0000313" key="3">
    <source>
        <dbReference type="Proteomes" id="UP000757435"/>
    </source>
</evidence>
<organism evidence="2 3">
    <name type="scientific">Drouetiella hepatica Uher 2000/2452</name>
    <dbReference type="NCBI Taxonomy" id="904376"/>
    <lineage>
        <taxon>Bacteria</taxon>
        <taxon>Bacillati</taxon>
        <taxon>Cyanobacteriota</taxon>
        <taxon>Cyanophyceae</taxon>
        <taxon>Oculatellales</taxon>
        <taxon>Oculatellaceae</taxon>
        <taxon>Drouetiella</taxon>
    </lineage>
</organism>
<sequence>MEDLICIQQSNGAQASSVDVTAKERVLANGARAYQAVDNATGGNSDRGRNSGFSSFSRTANRITGSAAKSQESAAKSLLTRAQRQMQSATGAAKDKASKFLAKAKAKAADTFTAPVSAARLVNSKSKKSQAGKRTTSSRVKQAA</sequence>
<gene>
    <name evidence="2" type="ORF">KME15_20045</name>
</gene>
<feature type="region of interest" description="Disordered" evidence="1">
    <location>
        <begin position="38"/>
        <end position="95"/>
    </location>
</feature>
<reference evidence="2" key="2">
    <citation type="journal article" date="2022" name="Microbiol. Resour. Announc.">
        <title>Metagenome Sequencing to Explore Phylogenomics of Terrestrial Cyanobacteria.</title>
        <authorList>
            <person name="Ward R.D."/>
            <person name="Stajich J.E."/>
            <person name="Johansen J.R."/>
            <person name="Huntemann M."/>
            <person name="Clum A."/>
            <person name="Foster B."/>
            <person name="Foster B."/>
            <person name="Roux S."/>
            <person name="Palaniappan K."/>
            <person name="Varghese N."/>
            <person name="Mukherjee S."/>
            <person name="Reddy T.B.K."/>
            <person name="Daum C."/>
            <person name="Copeland A."/>
            <person name="Chen I.A."/>
            <person name="Ivanova N.N."/>
            <person name="Kyrpides N.C."/>
            <person name="Shapiro N."/>
            <person name="Eloe-Fadrosh E.A."/>
            <person name="Pietrasiak N."/>
        </authorList>
    </citation>
    <scope>NUCLEOTIDE SEQUENCE</scope>
    <source>
        <strain evidence="2">UHER 2000/2452</strain>
    </source>
</reference>
<accession>A0A951QEB8</accession>
<protein>
    <submittedName>
        <fullName evidence="2">Uncharacterized protein</fullName>
    </submittedName>
</protein>
<feature type="compositionally biased region" description="Low complexity" evidence="1">
    <location>
        <begin position="66"/>
        <end position="77"/>
    </location>
</feature>
<reference evidence="2" key="1">
    <citation type="submission" date="2021-05" db="EMBL/GenBank/DDBJ databases">
        <authorList>
            <person name="Pietrasiak N."/>
            <person name="Ward R."/>
            <person name="Stajich J.E."/>
            <person name="Kurbessoian T."/>
        </authorList>
    </citation>
    <scope>NUCLEOTIDE SEQUENCE</scope>
    <source>
        <strain evidence="2">UHER 2000/2452</strain>
    </source>
</reference>
<feature type="region of interest" description="Disordered" evidence="1">
    <location>
        <begin position="121"/>
        <end position="144"/>
    </location>
</feature>
<dbReference type="EMBL" id="JAHHHD010000028">
    <property type="protein sequence ID" value="MBW4660974.1"/>
    <property type="molecule type" value="Genomic_DNA"/>
</dbReference>
<evidence type="ECO:0000256" key="1">
    <source>
        <dbReference type="SAM" id="MobiDB-lite"/>
    </source>
</evidence>
<proteinExistence type="predicted"/>
<name>A0A951QEB8_9CYAN</name>
<feature type="compositionally biased region" description="Polar residues" evidence="1">
    <location>
        <begin position="80"/>
        <end position="90"/>
    </location>
</feature>
<feature type="compositionally biased region" description="Polar residues" evidence="1">
    <location>
        <begin position="132"/>
        <end position="144"/>
    </location>
</feature>